<dbReference type="Pfam" id="PF00903">
    <property type="entry name" value="Glyoxalase"/>
    <property type="match status" value="1"/>
</dbReference>
<dbReference type="RefSeq" id="WP_136448908.1">
    <property type="nucleotide sequence ID" value="NZ_SSXH01000476.1"/>
</dbReference>
<dbReference type="PROSITE" id="PS51819">
    <property type="entry name" value="VOC"/>
    <property type="match status" value="1"/>
</dbReference>
<evidence type="ECO:0000313" key="3">
    <source>
        <dbReference type="Proteomes" id="UP000305282"/>
    </source>
</evidence>
<dbReference type="Proteomes" id="UP000305282">
    <property type="component" value="Unassembled WGS sequence"/>
</dbReference>
<dbReference type="Gene3D" id="3.10.180.10">
    <property type="entry name" value="2,3-Dihydroxybiphenyl 1,2-Dioxygenase, domain 1"/>
    <property type="match status" value="1"/>
</dbReference>
<proteinExistence type="predicted"/>
<organism evidence="2 3">
    <name type="scientific">Candidatus Frankia alpina</name>
    <dbReference type="NCBI Taxonomy" id="2699483"/>
    <lineage>
        <taxon>Bacteria</taxon>
        <taxon>Bacillati</taxon>
        <taxon>Actinomycetota</taxon>
        <taxon>Actinomycetes</taxon>
        <taxon>Frankiales</taxon>
        <taxon>Frankiaceae</taxon>
        <taxon>Frankia</taxon>
    </lineage>
</organism>
<dbReference type="InterPro" id="IPR037523">
    <property type="entry name" value="VOC_core"/>
</dbReference>
<evidence type="ECO:0000259" key="1">
    <source>
        <dbReference type="PROSITE" id="PS51819"/>
    </source>
</evidence>
<accession>A0A4S5EB02</accession>
<protein>
    <submittedName>
        <fullName evidence="2">VOC family protein</fullName>
    </submittedName>
</protein>
<dbReference type="EMBL" id="SSXH01000476">
    <property type="protein sequence ID" value="THJ68812.1"/>
    <property type="molecule type" value="Genomic_DNA"/>
</dbReference>
<sequence>MPVELNHTIVVARDRRESAEFLADILGLSVGTPTGPFLPVSTGNGVILDFATSDEPAIAAQHYAFLVSEPEFNAIFDRIRRADVDYWADPGRRQPGEIYHRGGGRGVYFLDPSGHFLEILTPTGG</sequence>
<reference evidence="2 3" key="1">
    <citation type="submission" date="2019-04" db="EMBL/GenBank/DDBJ databases">
        <title>Draft genome sequences for three unisolated Alnus-infective Frankia Sp+ strains, AgTrS, AiOr and AvVan, the first sequenced Frankia strains able to sporulate in-planta.</title>
        <authorList>
            <person name="Bethencourt L."/>
            <person name="Vautrin F."/>
            <person name="Taib N."/>
            <person name="Dubost A."/>
            <person name="Castro-Garcia L."/>
            <person name="Imbaud O."/>
            <person name="Abrouk D."/>
            <person name="Fournier P."/>
            <person name="Briolay J."/>
            <person name="Nguyen A."/>
            <person name="Normand P."/>
            <person name="Fernandez M.P."/>
            <person name="Brochier-Armanet C."/>
            <person name="Herrera-Belaroussi A."/>
        </authorList>
    </citation>
    <scope>NUCLEOTIDE SEQUENCE [LARGE SCALE GENOMIC DNA]</scope>
    <source>
        <strain evidence="2 3">AvVan</strain>
    </source>
</reference>
<dbReference type="AlphaFoldDB" id="A0A4S5EB02"/>
<evidence type="ECO:0000313" key="2">
    <source>
        <dbReference type="EMBL" id="THJ68812.1"/>
    </source>
</evidence>
<feature type="domain" description="VOC" evidence="1">
    <location>
        <begin position="4"/>
        <end position="122"/>
    </location>
</feature>
<name>A0A4S5EB02_9ACTN</name>
<keyword evidence="3" id="KW-1185">Reference proteome</keyword>
<comment type="caution">
    <text evidence="2">The sequence shown here is derived from an EMBL/GenBank/DDBJ whole genome shotgun (WGS) entry which is preliminary data.</text>
</comment>
<dbReference type="SUPFAM" id="SSF54593">
    <property type="entry name" value="Glyoxalase/Bleomycin resistance protein/Dihydroxybiphenyl dioxygenase"/>
    <property type="match status" value="1"/>
</dbReference>
<gene>
    <name evidence="2" type="ORF">E7Y31_16655</name>
</gene>
<dbReference type="InterPro" id="IPR004360">
    <property type="entry name" value="Glyas_Fos-R_dOase_dom"/>
</dbReference>
<dbReference type="InterPro" id="IPR029068">
    <property type="entry name" value="Glyas_Bleomycin-R_OHBP_Dase"/>
</dbReference>
<dbReference type="OrthoDB" id="9810341at2"/>
<dbReference type="CDD" id="cd08351">
    <property type="entry name" value="ChaP_like"/>
    <property type="match status" value="1"/>
</dbReference>